<feature type="transmembrane region" description="Helical" evidence="9">
    <location>
        <begin position="301"/>
        <end position="321"/>
    </location>
</feature>
<dbReference type="GO" id="GO:0005886">
    <property type="term" value="C:plasma membrane"/>
    <property type="evidence" value="ECO:0007669"/>
    <property type="project" value="UniProtKB-SubCell"/>
</dbReference>
<dbReference type="PANTHER" id="PTHR21716">
    <property type="entry name" value="TRANSMEMBRANE PROTEIN"/>
    <property type="match status" value="1"/>
</dbReference>
<dbReference type="AlphaFoldDB" id="A0A5S4GRW0"/>
<dbReference type="GO" id="GO:0055085">
    <property type="term" value="P:transmembrane transport"/>
    <property type="evidence" value="ECO:0007669"/>
    <property type="project" value="TreeGrafter"/>
</dbReference>
<dbReference type="PANTHER" id="PTHR21716:SF53">
    <property type="entry name" value="PERMEASE PERM-RELATED"/>
    <property type="match status" value="1"/>
</dbReference>
<dbReference type="EMBL" id="VCKX01000031">
    <property type="protein sequence ID" value="TMR35698.1"/>
    <property type="molecule type" value="Genomic_DNA"/>
</dbReference>
<feature type="region of interest" description="Disordered" evidence="8">
    <location>
        <begin position="1"/>
        <end position="71"/>
    </location>
</feature>
<evidence type="ECO:0000256" key="8">
    <source>
        <dbReference type="SAM" id="MobiDB-lite"/>
    </source>
</evidence>
<evidence type="ECO:0000256" key="1">
    <source>
        <dbReference type="ARBA" id="ARBA00004651"/>
    </source>
</evidence>
<evidence type="ECO:0000256" key="2">
    <source>
        <dbReference type="ARBA" id="ARBA00009773"/>
    </source>
</evidence>
<evidence type="ECO:0000256" key="4">
    <source>
        <dbReference type="ARBA" id="ARBA00022475"/>
    </source>
</evidence>
<comment type="similarity">
    <text evidence="2">Belongs to the autoinducer-2 exporter (AI-2E) (TC 2.A.86) family.</text>
</comment>
<dbReference type="OrthoDB" id="4016357at2"/>
<keyword evidence="3" id="KW-0813">Transport</keyword>
<evidence type="ECO:0000313" key="11">
    <source>
        <dbReference type="Proteomes" id="UP000306628"/>
    </source>
</evidence>
<feature type="transmembrane region" description="Helical" evidence="9">
    <location>
        <begin position="105"/>
        <end position="123"/>
    </location>
</feature>
<evidence type="ECO:0000256" key="9">
    <source>
        <dbReference type="SAM" id="Phobius"/>
    </source>
</evidence>
<evidence type="ECO:0000313" key="10">
    <source>
        <dbReference type="EMBL" id="TMR35698.1"/>
    </source>
</evidence>
<sequence>MVQGRGGLPPPKEPSVHETRSDVAAATTSDPHDRRDDSHDRADDESQRHREDPGDSRGRKDGVGLPFGRPGRPISGTPFTFGFTAALGVLSAWLLVQALTATGSVLIVISMALFLAVGLNPVVEWLQQRGVARRLAIAAVFLLVIACFTGFAFAIVPALSDQAGQFVKQLPSYVAQLQNNPQVRELDQRYGLLERGAQYLTSGQLGQQLFGGILGVASIVISAVFTTLTLLILTLYFLAALPSITRTGYRLVPKSRRPRVQMLGDEILRRVGGYVAGNLLISLIAGVTTFIFLSIAGVPYALPLSIIVAITDLIPLIGAGIGAAIATLSALFVSLPVTIATLVFFIVYQQVENYWIAPKVMKSSVDVPAATTIVAALIGGTLLGVVGALLAIPAAAALQLIVAEVVLPRQERH</sequence>
<dbReference type="InterPro" id="IPR002549">
    <property type="entry name" value="AI-2E-like"/>
</dbReference>
<feature type="transmembrane region" description="Helical" evidence="9">
    <location>
        <begin position="271"/>
        <end position="295"/>
    </location>
</feature>
<feature type="transmembrane region" description="Helical" evidence="9">
    <location>
        <begin position="79"/>
        <end position="99"/>
    </location>
</feature>
<feature type="transmembrane region" description="Helical" evidence="9">
    <location>
        <begin position="135"/>
        <end position="156"/>
    </location>
</feature>
<dbReference type="Pfam" id="PF01594">
    <property type="entry name" value="AI-2E_transport"/>
    <property type="match status" value="1"/>
</dbReference>
<feature type="compositionally biased region" description="Basic and acidic residues" evidence="8">
    <location>
        <begin position="30"/>
        <end position="62"/>
    </location>
</feature>
<keyword evidence="11" id="KW-1185">Reference proteome</keyword>
<keyword evidence="7 9" id="KW-0472">Membrane</keyword>
<accession>A0A5S4GRW0</accession>
<keyword evidence="6 9" id="KW-1133">Transmembrane helix</keyword>
<feature type="transmembrane region" description="Helical" evidence="9">
    <location>
        <begin position="369"/>
        <end position="402"/>
    </location>
</feature>
<evidence type="ECO:0000256" key="5">
    <source>
        <dbReference type="ARBA" id="ARBA00022692"/>
    </source>
</evidence>
<feature type="transmembrane region" description="Helical" evidence="9">
    <location>
        <begin position="328"/>
        <end position="349"/>
    </location>
</feature>
<name>A0A5S4GRW0_9ACTN</name>
<protein>
    <submittedName>
        <fullName evidence="10">AI-2E family transporter</fullName>
    </submittedName>
</protein>
<feature type="transmembrane region" description="Helical" evidence="9">
    <location>
        <begin position="209"/>
        <end position="241"/>
    </location>
</feature>
<comment type="subcellular location">
    <subcellularLocation>
        <location evidence="1">Cell membrane</location>
        <topology evidence="1">Multi-pass membrane protein</topology>
    </subcellularLocation>
</comment>
<reference evidence="10 11" key="1">
    <citation type="submission" date="2019-05" db="EMBL/GenBank/DDBJ databases">
        <title>Draft genome sequence of Nonomuraea zeae DSM 100528.</title>
        <authorList>
            <person name="Saricaoglu S."/>
            <person name="Isik K."/>
        </authorList>
    </citation>
    <scope>NUCLEOTIDE SEQUENCE [LARGE SCALE GENOMIC DNA]</scope>
    <source>
        <strain evidence="10 11">DSM 100528</strain>
    </source>
</reference>
<evidence type="ECO:0000256" key="6">
    <source>
        <dbReference type="ARBA" id="ARBA00022989"/>
    </source>
</evidence>
<organism evidence="10 11">
    <name type="scientific">Nonomuraea zeae</name>
    <dbReference type="NCBI Taxonomy" id="1642303"/>
    <lineage>
        <taxon>Bacteria</taxon>
        <taxon>Bacillati</taxon>
        <taxon>Actinomycetota</taxon>
        <taxon>Actinomycetes</taxon>
        <taxon>Streptosporangiales</taxon>
        <taxon>Streptosporangiaceae</taxon>
        <taxon>Nonomuraea</taxon>
    </lineage>
</organism>
<proteinExistence type="inferred from homology"/>
<evidence type="ECO:0000256" key="7">
    <source>
        <dbReference type="ARBA" id="ARBA00023136"/>
    </source>
</evidence>
<comment type="caution">
    <text evidence="10">The sequence shown here is derived from an EMBL/GenBank/DDBJ whole genome shotgun (WGS) entry which is preliminary data.</text>
</comment>
<keyword evidence="5 9" id="KW-0812">Transmembrane</keyword>
<evidence type="ECO:0000256" key="3">
    <source>
        <dbReference type="ARBA" id="ARBA00022448"/>
    </source>
</evidence>
<dbReference type="Proteomes" id="UP000306628">
    <property type="component" value="Unassembled WGS sequence"/>
</dbReference>
<gene>
    <name evidence="10" type="ORF">ETD85_13270</name>
</gene>
<keyword evidence="4" id="KW-1003">Cell membrane</keyword>